<dbReference type="EMBL" id="GG698912">
    <property type="protein sequence ID" value="EEU39254.1"/>
    <property type="molecule type" value="Genomic_DNA"/>
</dbReference>
<organism evidence="1 2">
    <name type="scientific">Fusarium vanettenii (strain ATCC MYA-4622 / CBS 123669 / FGSC 9596 / NRRL 45880 / 77-13-4)</name>
    <name type="common">Fusarium solani subsp. pisi</name>
    <dbReference type="NCBI Taxonomy" id="660122"/>
    <lineage>
        <taxon>Eukaryota</taxon>
        <taxon>Fungi</taxon>
        <taxon>Dikarya</taxon>
        <taxon>Ascomycota</taxon>
        <taxon>Pezizomycotina</taxon>
        <taxon>Sordariomycetes</taxon>
        <taxon>Hypocreomycetidae</taxon>
        <taxon>Hypocreales</taxon>
        <taxon>Nectriaceae</taxon>
        <taxon>Fusarium</taxon>
        <taxon>Fusarium solani species complex</taxon>
        <taxon>Fusarium vanettenii</taxon>
    </lineage>
</organism>
<proteinExistence type="predicted"/>
<evidence type="ECO:0000313" key="2">
    <source>
        <dbReference type="Proteomes" id="UP000005206"/>
    </source>
</evidence>
<evidence type="ECO:0000313" key="1">
    <source>
        <dbReference type="EMBL" id="EEU39254.1"/>
    </source>
</evidence>
<dbReference type="KEGG" id="nhe:NECHADRAFT_82057"/>
<dbReference type="VEuPathDB" id="FungiDB:NECHADRAFT_82057"/>
<keyword evidence="2" id="KW-1185">Reference proteome</keyword>
<dbReference type="RefSeq" id="XP_003044967.1">
    <property type="nucleotide sequence ID" value="XM_003044921.1"/>
</dbReference>
<reference evidence="1 2" key="1">
    <citation type="journal article" date="2009" name="PLoS Genet.">
        <title>The genome of Nectria haematococca: contribution of supernumerary chromosomes to gene expansion.</title>
        <authorList>
            <person name="Coleman J.J."/>
            <person name="Rounsley S.D."/>
            <person name="Rodriguez-Carres M."/>
            <person name="Kuo A."/>
            <person name="Wasmann C.C."/>
            <person name="Grimwood J."/>
            <person name="Schmutz J."/>
            <person name="Taga M."/>
            <person name="White G.J."/>
            <person name="Zhou S."/>
            <person name="Schwartz D.C."/>
            <person name="Freitag M."/>
            <person name="Ma L.J."/>
            <person name="Danchin E.G."/>
            <person name="Henrissat B."/>
            <person name="Coutinho P.M."/>
            <person name="Nelson D.R."/>
            <person name="Straney D."/>
            <person name="Napoli C.A."/>
            <person name="Barker B.M."/>
            <person name="Gribskov M."/>
            <person name="Rep M."/>
            <person name="Kroken S."/>
            <person name="Molnar I."/>
            <person name="Rensing C."/>
            <person name="Kennell J.C."/>
            <person name="Zamora J."/>
            <person name="Farman M.L."/>
            <person name="Selker E.U."/>
            <person name="Salamov A."/>
            <person name="Shapiro H."/>
            <person name="Pangilinan J."/>
            <person name="Lindquist E."/>
            <person name="Lamers C."/>
            <person name="Grigoriev I.V."/>
            <person name="Geiser D.M."/>
            <person name="Covert S.F."/>
            <person name="Temporini E."/>
            <person name="Vanetten H.D."/>
        </authorList>
    </citation>
    <scope>NUCLEOTIDE SEQUENCE [LARGE SCALE GENOMIC DNA]</scope>
    <source>
        <strain evidence="2">ATCC MYA-4622 / CBS 123669 / FGSC 9596 / NRRL 45880 / 77-13-4</strain>
    </source>
</reference>
<protein>
    <submittedName>
        <fullName evidence="1">Uncharacterized protein</fullName>
    </submittedName>
</protein>
<gene>
    <name evidence="1" type="ORF">NECHADRAFT_82057</name>
</gene>
<dbReference type="InParanoid" id="C7ZAD1"/>
<dbReference type="OrthoDB" id="10530453at2759"/>
<dbReference type="AlphaFoldDB" id="C7ZAD1"/>
<sequence length="215" mass="23627">MKNARVAVVLAEHVLDKSTVMCHVLCLAVILPSLASSFEDLKEFGLINPRLAKDFGDPGPGIAELWLQTGAKKATAIEYGIVVPSAGAGGFLRRADVHVIRTPCDTFASLHSVRRLFLHCKQVIFVGRALWYVGGKIFFVINKTCDEGTAHSSSLFLRIDVGQRIQIRVIRSIKPVLRSRLGTASCSAVWELLVLIGIVWRWSVRMTNSLASGWS</sequence>
<dbReference type="Proteomes" id="UP000005206">
    <property type="component" value="Chromosome 6"/>
</dbReference>
<accession>C7ZAD1</accession>
<name>C7ZAD1_FUSV7</name>
<dbReference type="GeneID" id="9672149"/>
<dbReference type="HOGENOM" id="CLU_1283561_0_0_1"/>